<dbReference type="SUPFAM" id="SSF56219">
    <property type="entry name" value="DNase I-like"/>
    <property type="match status" value="1"/>
</dbReference>
<name>A0ABN7VBT6_GIGMA</name>
<accession>A0ABN7VBT6</accession>
<proteinExistence type="predicted"/>
<evidence type="ECO:0000313" key="1">
    <source>
        <dbReference type="EMBL" id="CAG8755322.1"/>
    </source>
</evidence>
<dbReference type="Proteomes" id="UP000789901">
    <property type="component" value="Unassembled WGS sequence"/>
</dbReference>
<dbReference type="InterPro" id="IPR036691">
    <property type="entry name" value="Endo/exonu/phosph_ase_sf"/>
</dbReference>
<dbReference type="Gene3D" id="3.60.10.10">
    <property type="entry name" value="Endonuclease/exonuclease/phosphatase"/>
    <property type="match status" value="1"/>
</dbReference>
<evidence type="ECO:0000313" key="2">
    <source>
        <dbReference type="Proteomes" id="UP000789901"/>
    </source>
</evidence>
<organism evidence="1 2">
    <name type="scientific">Gigaspora margarita</name>
    <dbReference type="NCBI Taxonomy" id="4874"/>
    <lineage>
        <taxon>Eukaryota</taxon>
        <taxon>Fungi</taxon>
        <taxon>Fungi incertae sedis</taxon>
        <taxon>Mucoromycota</taxon>
        <taxon>Glomeromycotina</taxon>
        <taxon>Glomeromycetes</taxon>
        <taxon>Diversisporales</taxon>
        <taxon>Gigasporaceae</taxon>
        <taxon>Gigaspora</taxon>
    </lineage>
</organism>
<gene>
    <name evidence="1" type="ORF">GMARGA_LOCUS16839</name>
</gene>
<protein>
    <submittedName>
        <fullName evidence="1">40982_t:CDS:1</fullName>
    </submittedName>
</protein>
<dbReference type="EMBL" id="CAJVQB010012420">
    <property type="protein sequence ID" value="CAG8755322.1"/>
    <property type="molecule type" value="Genomic_DNA"/>
</dbReference>
<keyword evidence="2" id="KW-1185">Reference proteome</keyword>
<sequence>MQLTEGNEIRKVELDANTRKEDKDNTKVCIETASNIIVKDDKEMAKNMTWQMSYNPGTIDNDIALLDKNKLSKTKHQKPFEYNYLKPLKIITYNTQGINNATKLQVFLEYCAKERAHIVIITETK</sequence>
<reference evidence="1 2" key="1">
    <citation type="submission" date="2021-06" db="EMBL/GenBank/DDBJ databases">
        <authorList>
            <person name="Kallberg Y."/>
            <person name="Tangrot J."/>
            <person name="Rosling A."/>
        </authorList>
    </citation>
    <scope>NUCLEOTIDE SEQUENCE [LARGE SCALE GENOMIC DNA]</scope>
    <source>
        <strain evidence="1 2">120-4 pot B 10/14</strain>
    </source>
</reference>
<comment type="caution">
    <text evidence="1">The sequence shown here is derived from an EMBL/GenBank/DDBJ whole genome shotgun (WGS) entry which is preliminary data.</text>
</comment>